<dbReference type="PATRIC" id="fig|1609981.3.peg.1174"/>
<keyword evidence="1 10" id="KW-1003">Cell membrane</keyword>
<feature type="binding site" evidence="10">
    <location>
        <position position="193"/>
    </location>
    <ligand>
        <name>UDP-N-acetyl-alpha-D-glucosamine</name>
        <dbReference type="ChEBI" id="CHEBI:57705"/>
    </ligand>
</feature>
<evidence type="ECO:0000256" key="9">
    <source>
        <dbReference type="ARBA" id="ARBA00023316"/>
    </source>
</evidence>
<keyword evidence="9 10" id="KW-0961">Cell wall biogenesis/degradation</keyword>
<dbReference type="HAMAP" id="MF_00033">
    <property type="entry name" value="MurG"/>
    <property type="match status" value="1"/>
</dbReference>
<reference evidence="14" key="1">
    <citation type="submission" date="2015-02" db="EMBL/GenBank/DDBJ databases">
        <title>Description and complete genome sequence of the first cultured representative of the subdivision 5 of the Verrucomicrobia phylum.</title>
        <authorList>
            <person name="Spring S."/>
            <person name="Bunk B."/>
            <person name="Sproer C."/>
            <person name="Klenk H.-P."/>
        </authorList>
    </citation>
    <scope>NUCLEOTIDE SEQUENCE [LARGE SCALE GENOMIC DNA]</scope>
    <source>
        <strain evidence="14">L21-Fru-AB</strain>
    </source>
</reference>
<dbReference type="STRING" id="1307763.L21SP4_01125"/>
<evidence type="ECO:0000256" key="8">
    <source>
        <dbReference type="ARBA" id="ARBA00023306"/>
    </source>
</evidence>
<feature type="domain" description="Glycosyltransferase family 28 N-terminal" evidence="11">
    <location>
        <begin position="8"/>
        <end position="145"/>
    </location>
</feature>
<dbReference type="CDD" id="cd03785">
    <property type="entry name" value="GT28_MurG"/>
    <property type="match status" value="1"/>
</dbReference>
<dbReference type="Pfam" id="PF04101">
    <property type="entry name" value="Glyco_tran_28_C"/>
    <property type="match status" value="1"/>
</dbReference>
<dbReference type="KEGG" id="vbl:L21SP4_01125"/>
<evidence type="ECO:0000259" key="11">
    <source>
        <dbReference type="Pfam" id="PF03033"/>
    </source>
</evidence>
<keyword evidence="6 10" id="KW-0573">Peptidoglycan synthesis</keyword>
<dbReference type="SUPFAM" id="SSF53756">
    <property type="entry name" value="UDP-Glycosyltransferase/glycogen phosphorylase"/>
    <property type="match status" value="1"/>
</dbReference>
<dbReference type="PANTHER" id="PTHR21015">
    <property type="entry name" value="UDP-N-ACETYLGLUCOSAMINE--N-ACETYLMURAMYL-(PENTAPEPTIDE) PYROPHOSPHORYL-UNDECAPRENOL N-ACETYLGLUCOSAMINE TRANSFERASE 1"/>
    <property type="match status" value="1"/>
</dbReference>
<organism evidence="13 14">
    <name type="scientific">Kiritimatiella glycovorans</name>
    <dbReference type="NCBI Taxonomy" id="1307763"/>
    <lineage>
        <taxon>Bacteria</taxon>
        <taxon>Pseudomonadati</taxon>
        <taxon>Kiritimatiellota</taxon>
        <taxon>Kiritimatiellia</taxon>
        <taxon>Kiritimatiellales</taxon>
        <taxon>Kiritimatiellaceae</taxon>
        <taxon>Kiritimatiella</taxon>
    </lineage>
</organism>
<keyword evidence="5 10" id="KW-0133">Cell shape</keyword>
<gene>
    <name evidence="10 13" type="primary">murG</name>
    <name evidence="13" type="ORF">L21SP4_01125</name>
</gene>
<feature type="binding site" evidence="10">
    <location>
        <position position="293"/>
    </location>
    <ligand>
        <name>UDP-N-acetyl-alpha-D-glucosamine</name>
        <dbReference type="ChEBI" id="CHEBI:57705"/>
    </ligand>
</feature>
<feature type="binding site" evidence="10">
    <location>
        <begin position="15"/>
        <end position="17"/>
    </location>
    <ligand>
        <name>UDP-N-acetyl-alpha-D-glucosamine</name>
        <dbReference type="ChEBI" id="CHEBI:57705"/>
    </ligand>
</feature>
<reference evidence="13 14" key="2">
    <citation type="journal article" date="2016" name="ISME J.">
        <title>Characterization of the first cultured representative of Verrucomicrobia subdivision 5 indicates the proposal of a novel phylum.</title>
        <authorList>
            <person name="Spring S."/>
            <person name="Bunk B."/>
            <person name="Sproer C."/>
            <person name="Schumann P."/>
            <person name="Rohde M."/>
            <person name="Tindall B.J."/>
            <person name="Klenk H.P."/>
        </authorList>
    </citation>
    <scope>NUCLEOTIDE SEQUENCE [LARGE SCALE GENOMIC DNA]</scope>
    <source>
        <strain evidence="13 14">L21-Fru-AB</strain>
    </source>
</reference>
<feature type="domain" description="Glycosyl transferase family 28 C-terminal" evidence="12">
    <location>
        <begin position="187"/>
        <end position="340"/>
    </location>
</feature>
<evidence type="ECO:0000256" key="10">
    <source>
        <dbReference type="HAMAP-Rule" id="MF_00033"/>
    </source>
</evidence>
<dbReference type="GO" id="GO:0051301">
    <property type="term" value="P:cell division"/>
    <property type="evidence" value="ECO:0007669"/>
    <property type="project" value="UniProtKB-KW"/>
</dbReference>
<evidence type="ECO:0000256" key="2">
    <source>
        <dbReference type="ARBA" id="ARBA00022618"/>
    </source>
</evidence>
<dbReference type="RefSeq" id="WP_052881713.1">
    <property type="nucleotide sequence ID" value="NZ_CP010904.1"/>
</dbReference>
<dbReference type="GO" id="GO:0005975">
    <property type="term" value="P:carbohydrate metabolic process"/>
    <property type="evidence" value="ECO:0007669"/>
    <property type="project" value="InterPro"/>
</dbReference>
<accession>A0A0G3EG55</accession>
<keyword evidence="7 10" id="KW-0472">Membrane</keyword>
<comment type="function">
    <text evidence="10">Cell wall formation. Catalyzes the transfer of a GlcNAc subunit on undecaprenyl-pyrophosphoryl-MurNAc-pentapeptide (lipid intermediate I) to form undecaprenyl-pyrophosphoryl-MurNAc-(pentapeptide)GlcNAc (lipid intermediate II).</text>
</comment>
<evidence type="ECO:0000259" key="12">
    <source>
        <dbReference type="Pfam" id="PF04101"/>
    </source>
</evidence>
<sequence length="364" mass="39010">MSEPRLHIAVACGGTGGHLCPGLATAAELKARGHRVTLWLTGKAREREAAAEWDGAVIDVPSEGFQFGWHPRSLLTVARLAGAVARGRGRMKKDRPDVVLAMGSYASVGPLAAARMLGVPIVLHEANVLPGRANALFARTAACVGVTFEETRHYLRGRRVVHTGMPLRRGLNPGRTEPPAFEGVLRLLVMGGSRGAHALNETLPHALARVQSRGHRVCVTHLAGDEDRDGTAARYGEAGVEHDTRAFCGDMDALYRMTHLAVCRAGASTCAELSAYGIPALFVPYPHATADHQTLNARQLEKRAAADIVAQDQLTPEWLADYLLSFFARPERLQRMSAASRGSGIGRDPAALADLVEEAGRPQP</sequence>
<feature type="binding site" evidence="10">
    <location>
        <position position="168"/>
    </location>
    <ligand>
        <name>UDP-N-acetyl-alpha-D-glucosamine</name>
        <dbReference type="ChEBI" id="CHEBI:57705"/>
    </ligand>
</feature>
<name>A0A0G3EG55_9BACT</name>
<keyword evidence="14" id="KW-1185">Reference proteome</keyword>
<dbReference type="AlphaFoldDB" id="A0A0G3EG55"/>
<evidence type="ECO:0000313" key="14">
    <source>
        <dbReference type="Proteomes" id="UP000035268"/>
    </source>
</evidence>
<proteinExistence type="inferred from homology"/>
<dbReference type="GO" id="GO:0071555">
    <property type="term" value="P:cell wall organization"/>
    <property type="evidence" value="ECO:0007669"/>
    <property type="project" value="UniProtKB-KW"/>
</dbReference>
<comment type="pathway">
    <text evidence="10">Cell wall biogenesis; peptidoglycan biosynthesis.</text>
</comment>
<keyword evidence="8 10" id="KW-0131">Cell cycle</keyword>
<dbReference type="InterPro" id="IPR004276">
    <property type="entry name" value="GlycoTrans_28_N"/>
</dbReference>
<dbReference type="GO" id="GO:0009252">
    <property type="term" value="P:peptidoglycan biosynthetic process"/>
    <property type="evidence" value="ECO:0007669"/>
    <property type="project" value="UniProtKB-UniRule"/>
</dbReference>
<dbReference type="InterPro" id="IPR006009">
    <property type="entry name" value="GlcNAc_MurG"/>
</dbReference>
<evidence type="ECO:0000256" key="6">
    <source>
        <dbReference type="ARBA" id="ARBA00022984"/>
    </source>
</evidence>
<dbReference type="EMBL" id="CP010904">
    <property type="protein sequence ID" value="AKJ64377.1"/>
    <property type="molecule type" value="Genomic_DNA"/>
</dbReference>
<dbReference type="GO" id="GO:0008360">
    <property type="term" value="P:regulation of cell shape"/>
    <property type="evidence" value="ECO:0007669"/>
    <property type="project" value="UniProtKB-KW"/>
</dbReference>
<dbReference type="InterPro" id="IPR007235">
    <property type="entry name" value="Glyco_trans_28_C"/>
</dbReference>
<comment type="catalytic activity">
    <reaction evidence="10">
        <text>di-trans,octa-cis-undecaprenyl diphospho-N-acetyl-alpha-D-muramoyl-L-alanyl-D-glutamyl-meso-2,6-diaminopimeloyl-D-alanyl-D-alanine + UDP-N-acetyl-alpha-D-glucosamine = di-trans,octa-cis-undecaprenyl diphospho-[N-acetyl-alpha-D-glucosaminyl-(1-&gt;4)]-N-acetyl-alpha-D-muramoyl-L-alanyl-D-glutamyl-meso-2,6-diaminopimeloyl-D-alanyl-D-alanine + UDP + H(+)</text>
        <dbReference type="Rhea" id="RHEA:31227"/>
        <dbReference type="ChEBI" id="CHEBI:15378"/>
        <dbReference type="ChEBI" id="CHEBI:57705"/>
        <dbReference type="ChEBI" id="CHEBI:58223"/>
        <dbReference type="ChEBI" id="CHEBI:61387"/>
        <dbReference type="ChEBI" id="CHEBI:61388"/>
        <dbReference type="EC" id="2.4.1.227"/>
    </reaction>
</comment>
<dbReference type="GO" id="GO:0050511">
    <property type="term" value="F:undecaprenyldiphospho-muramoylpentapeptide beta-N-acetylglucosaminyltransferase activity"/>
    <property type="evidence" value="ECO:0007669"/>
    <property type="project" value="UniProtKB-UniRule"/>
</dbReference>
<evidence type="ECO:0000256" key="5">
    <source>
        <dbReference type="ARBA" id="ARBA00022960"/>
    </source>
</evidence>
<evidence type="ECO:0000256" key="7">
    <source>
        <dbReference type="ARBA" id="ARBA00023136"/>
    </source>
</evidence>
<comment type="similarity">
    <text evidence="10">Belongs to the glycosyltransferase 28 family. MurG subfamily.</text>
</comment>
<dbReference type="Gene3D" id="3.40.50.2000">
    <property type="entry name" value="Glycogen Phosphorylase B"/>
    <property type="match status" value="2"/>
</dbReference>
<keyword evidence="3 10" id="KW-0328">Glycosyltransferase</keyword>
<dbReference type="GO" id="GO:0005886">
    <property type="term" value="C:plasma membrane"/>
    <property type="evidence" value="ECO:0007669"/>
    <property type="project" value="UniProtKB-SubCell"/>
</dbReference>
<keyword evidence="4 10" id="KW-0808">Transferase</keyword>
<feature type="binding site" evidence="10">
    <location>
        <position position="127"/>
    </location>
    <ligand>
        <name>UDP-N-acetyl-alpha-D-glucosamine</name>
        <dbReference type="ChEBI" id="CHEBI:57705"/>
    </ligand>
</feature>
<dbReference type="PANTHER" id="PTHR21015:SF22">
    <property type="entry name" value="GLYCOSYLTRANSFERASE"/>
    <property type="match status" value="1"/>
</dbReference>
<comment type="subcellular location">
    <subcellularLocation>
        <location evidence="10">Cell membrane</location>
        <topology evidence="10">Peripheral membrane protein</topology>
        <orientation evidence="10">Cytoplasmic side</orientation>
    </subcellularLocation>
</comment>
<evidence type="ECO:0000256" key="4">
    <source>
        <dbReference type="ARBA" id="ARBA00022679"/>
    </source>
</evidence>
<evidence type="ECO:0000313" key="13">
    <source>
        <dbReference type="EMBL" id="AKJ64377.1"/>
    </source>
</evidence>
<dbReference type="GO" id="GO:0051991">
    <property type="term" value="F:UDP-N-acetyl-D-glucosamine:N-acetylmuramoyl-L-alanyl-D-glutamyl-meso-2,6-diaminopimelyl-D-alanyl-D-alanine-diphosphoundecaprenol 4-beta-N-acetylglucosaminlytransferase activity"/>
    <property type="evidence" value="ECO:0007669"/>
    <property type="project" value="RHEA"/>
</dbReference>
<dbReference type="Pfam" id="PF03033">
    <property type="entry name" value="Glyco_transf_28"/>
    <property type="match status" value="1"/>
</dbReference>
<evidence type="ECO:0000256" key="3">
    <source>
        <dbReference type="ARBA" id="ARBA00022676"/>
    </source>
</evidence>
<dbReference type="UniPathway" id="UPA00219"/>
<dbReference type="Proteomes" id="UP000035268">
    <property type="component" value="Chromosome"/>
</dbReference>
<evidence type="ECO:0000256" key="1">
    <source>
        <dbReference type="ARBA" id="ARBA00022475"/>
    </source>
</evidence>
<keyword evidence="2 10" id="KW-0132">Cell division</keyword>
<comment type="caution">
    <text evidence="10">Lacks conserved residue(s) required for the propagation of feature annotation.</text>
</comment>
<protein>
    <recommendedName>
        <fullName evidence="10">UDP-N-acetylglucosamine--N-acetylmuramyl-(pentapeptide) pyrophosphoryl-undecaprenol N-acetylglucosamine transferase</fullName>
        <ecNumber evidence="10">2.4.1.227</ecNumber>
    </recommendedName>
    <alternativeName>
        <fullName evidence="10">Undecaprenyl-PP-MurNAc-pentapeptide-UDPGlcNAc GlcNAc transferase</fullName>
    </alternativeName>
</protein>
<dbReference type="EC" id="2.4.1.227" evidence="10"/>
<dbReference type="OrthoDB" id="9808936at2"/>